<dbReference type="InterPro" id="IPR051673">
    <property type="entry name" value="SSDNA_exonuclease_RecJ"/>
</dbReference>
<comment type="caution">
    <text evidence="10">The sequence shown here is derived from an EMBL/GenBank/DDBJ whole genome shotgun (WGS) entry which is preliminary data.</text>
</comment>
<organism evidence="10 11">
    <name type="scientific">Murimonas intestini</name>
    <dbReference type="NCBI Taxonomy" id="1337051"/>
    <lineage>
        <taxon>Bacteria</taxon>
        <taxon>Bacillati</taxon>
        <taxon>Bacillota</taxon>
        <taxon>Clostridia</taxon>
        <taxon>Lachnospirales</taxon>
        <taxon>Lachnospiraceae</taxon>
        <taxon>Murimonas</taxon>
    </lineage>
</organism>
<dbReference type="Pfam" id="PF02272">
    <property type="entry name" value="DHHA1"/>
    <property type="match status" value="1"/>
</dbReference>
<dbReference type="InterPro" id="IPR038763">
    <property type="entry name" value="DHH_sf"/>
</dbReference>
<dbReference type="Proteomes" id="UP000245412">
    <property type="component" value="Unassembled WGS sequence"/>
</dbReference>
<dbReference type="InterPro" id="IPR003156">
    <property type="entry name" value="DHHA1_dom"/>
</dbReference>
<sequence>MEKWVVSAKRADFAAIAERFHIDQVTARIIRNRDVVTEEEIEEYLTGTLESLASPHLLMDCDKAAGILAEKIREQKAVRVIGDYDIDGVCSTYILLSGLKRCGANVDIEIPDRIRDGYGINEQLIQQAYEDGTDTILTCDNGIAAIEQVAYAKKLGMCVIVTDHHELHFDEKEGEKVLKMPEADAVVNPKRPDCAYPFKGLCGAAVAYKLIRCLYGAMGLPEEEADAFVEYAAIATVGDVMDLKGENRILVKEGLKMLRRTGNAGLRALIHENGLEDAHIGAYHIGFVLGPCINASGRLDTAKKALALLAEEDGEKAALLAAELRQLNDERKQMTSEGLEEAIKIIEEGALKLDKVLVVYLPSCHESLAGIIAGRIRERYNKPVFVLTDSEGKVKGSGRSIEAYNMFEGMMSVQELFVKFGGHPMAGGLTLEKENVELFRKKINMQAALTDEDFIPKITIDVPMPIHYITEKLIGELELLEPFGKGNTKPVFAEKGLTVTGARILGKNRNVLKFQVLNQSGTVMDAMYFGDVNKMLDYLSEKFGPGEVQKMLQQRENNISMSVTYYPSVNEFRDKRSIQIVIQNYQ</sequence>
<proteinExistence type="inferred from homology"/>
<keyword evidence="3" id="KW-0540">Nuclease</keyword>
<evidence type="ECO:0000256" key="1">
    <source>
        <dbReference type="ARBA" id="ARBA00005915"/>
    </source>
</evidence>
<dbReference type="PANTHER" id="PTHR30255:SF2">
    <property type="entry name" value="SINGLE-STRANDED-DNA-SPECIFIC EXONUCLEASE RECJ"/>
    <property type="match status" value="1"/>
</dbReference>
<feature type="coiled-coil region" evidence="6">
    <location>
        <begin position="310"/>
        <end position="337"/>
    </location>
</feature>
<dbReference type="GO" id="GO:0003676">
    <property type="term" value="F:nucleic acid binding"/>
    <property type="evidence" value="ECO:0007669"/>
    <property type="project" value="InterPro"/>
</dbReference>
<dbReference type="NCBIfam" id="TIGR00644">
    <property type="entry name" value="recJ"/>
    <property type="match status" value="1"/>
</dbReference>
<evidence type="ECO:0000259" key="9">
    <source>
        <dbReference type="Pfam" id="PF17768"/>
    </source>
</evidence>
<keyword evidence="4" id="KW-0378">Hydrolase</keyword>
<dbReference type="Gene3D" id="3.90.1640.30">
    <property type="match status" value="1"/>
</dbReference>
<evidence type="ECO:0000259" key="8">
    <source>
        <dbReference type="Pfam" id="PF02272"/>
    </source>
</evidence>
<comment type="similarity">
    <text evidence="1">Belongs to the RecJ family.</text>
</comment>
<evidence type="ECO:0000256" key="3">
    <source>
        <dbReference type="ARBA" id="ARBA00022722"/>
    </source>
</evidence>
<accession>A0AB73T9Q4</accession>
<dbReference type="GO" id="GO:0006310">
    <property type="term" value="P:DNA recombination"/>
    <property type="evidence" value="ECO:0007669"/>
    <property type="project" value="InterPro"/>
</dbReference>
<reference evidence="10 11" key="1">
    <citation type="submission" date="2018-05" db="EMBL/GenBank/DDBJ databases">
        <authorList>
            <person name="Goeker M."/>
            <person name="Huntemann M."/>
            <person name="Clum A."/>
            <person name="Pillay M."/>
            <person name="Palaniappan K."/>
            <person name="Varghese N."/>
            <person name="Mikhailova N."/>
            <person name="Stamatis D."/>
            <person name="Reddy T."/>
            <person name="Daum C."/>
            <person name="Shapiro N."/>
            <person name="Ivanova N."/>
            <person name="Kyrpides N."/>
            <person name="Woyke T."/>
        </authorList>
    </citation>
    <scope>NUCLEOTIDE SEQUENCE [LARGE SCALE GENOMIC DNA]</scope>
    <source>
        <strain evidence="10 11">DSM 26524</strain>
    </source>
</reference>
<dbReference type="InterPro" id="IPR001667">
    <property type="entry name" value="DDH_dom"/>
</dbReference>
<dbReference type="Pfam" id="PF17768">
    <property type="entry name" value="RecJ_OB"/>
    <property type="match status" value="1"/>
</dbReference>
<dbReference type="InterPro" id="IPR004610">
    <property type="entry name" value="RecJ"/>
</dbReference>
<evidence type="ECO:0000313" key="10">
    <source>
        <dbReference type="EMBL" id="PWJ78968.1"/>
    </source>
</evidence>
<dbReference type="SUPFAM" id="SSF64182">
    <property type="entry name" value="DHH phosphoesterases"/>
    <property type="match status" value="1"/>
</dbReference>
<evidence type="ECO:0000256" key="2">
    <source>
        <dbReference type="ARBA" id="ARBA00019841"/>
    </source>
</evidence>
<dbReference type="InterPro" id="IPR041122">
    <property type="entry name" value="RecJ_OB"/>
</dbReference>
<dbReference type="GO" id="GO:0006281">
    <property type="term" value="P:DNA repair"/>
    <property type="evidence" value="ECO:0007669"/>
    <property type="project" value="InterPro"/>
</dbReference>
<dbReference type="RefSeq" id="WP_109624403.1">
    <property type="nucleotide sequence ID" value="NZ_JANKBI010000001.1"/>
</dbReference>
<dbReference type="AlphaFoldDB" id="A0AB73T9Q4"/>
<dbReference type="EMBL" id="QGGY01000001">
    <property type="protein sequence ID" value="PWJ78968.1"/>
    <property type="molecule type" value="Genomic_DNA"/>
</dbReference>
<evidence type="ECO:0000256" key="4">
    <source>
        <dbReference type="ARBA" id="ARBA00022801"/>
    </source>
</evidence>
<keyword evidence="5 10" id="KW-0269">Exonuclease</keyword>
<feature type="domain" description="DHHA1" evidence="8">
    <location>
        <begin position="354"/>
        <end position="445"/>
    </location>
</feature>
<evidence type="ECO:0000256" key="5">
    <source>
        <dbReference type="ARBA" id="ARBA00022839"/>
    </source>
</evidence>
<dbReference type="Pfam" id="PF01368">
    <property type="entry name" value="DHH"/>
    <property type="match status" value="1"/>
</dbReference>
<dbReference type="PANTHER" id="PTHR30255">
    <property type="entry name" value="SINGLE-STRANDED-DNA-SPECIFIC EXONUCLEASE RECJ"/>
    <property type="match status" value="1"/>
</dbReference>
<keyword evidence="6" id="KW-0175">Coiled coil</keyword>
<evidence type="ECO:0000259" key="7">
    <source>
        <dbReference type="Pfam" id="PF01368"/>
    </source>
</evidence>
<evidence type="ECO:0000313" key="11">
    <source>
        <dbReference type="Proteomes" id="UP000245412"/>
    </source>
</evidence>
<keyword evidence="11" id="KW-1185">Reference proteome</keyword>
<dbReference type="GO" id="GO:0008409">
    <property type="term" value="F:5'-3' exonuclease activity"/>
    <property type="evidence" value="ECO:0007669"/>
    <property type="project" value="InterPro"/>
</dbReference>
<evidence type="ECO:0000256" key="6">
    <source>
        <dbReference type="SAM" id="Coils"/>
    </source>
</evidence>
<feature type="domain" description="RecJ OB" evidence="9">
    <location>
        <begin position="460"/>
        <end position="583"/>
    </location>
</feature>
<protein>
    <recommendedName>
        <fullName evidence="2">Single-stranded-DNA-specific exonuclease RecJ</fullName>
    </recommendedName>
</protein>
<feature type="domain" description="DDH" evidence="7">
    <location>
        <begin position="78"/>
        <end position="226"/>
    </location>
</feature>
<dbReference type="Gene3D" id="3.10.310.30">
    <property type="match status" value="1"/>
</dbReference>
<name>A0AB73T9Q4_9FIRM</name>
<gene>
    <name evidence="10" type="ORF">C7383_101344</name>
</gene>